<proteinExistence type="predicted"/>
<sequence>VFIREHLSGHRKLAVCWRENLYSASLPLSCQIIFDQTSTRPSESVETDMIKLTPSVETP</sequence>
<name>A0ABT0STW8_9GAMM</name>
<protein>
    <submittedName>
        <fullName evidence="1">Uncharacterized protein</fullName>
    </submittedName>
</protein>
<evidence type="ECO:0000313" key="1">
    <source>
        <dbReference type="EMBL" id="MCL7931166.1"/>
    </source>
</evidence>
<dbReference type="EMBL" id="JAMJPJ010000030">
    <property type="protein sequence ID" value="MCL7931166.1"/>
    <property type="molecule type" value="Genomic_DNA"/>
</dbReference>
<dbReference type="RefSeq" id="WP_250083393.1">
    <property type="nucleotide sequence ID" value="NZ_JAMJPJ010000030.1"/>
</dbReference>
<organism evidence="1 2">
    <name type="scientific">Halomonas llamarensis</name>
    <dbReference type="NCBI Taxonomy" id="2945104"/>
    <lineage>
        <taxon>Bacteria</taxon>
        <taxon>Pseudomonadati</taxon>
        <taxon>Pseudomonadota</taxon>
        <taxon>Gammaproteobacteria</taxon>
        <taxon>Oceanospirillales</taxon>
        <taxon>Halomonadaceae</taxon>
        <taxon>Halomonas</taxon>
    </lineage>
</organism>
<accession>A0ABT0STW8</accession>
<gene>
    <name evidence="1" type="ORF">M8006_14460</name>
</gene>
<evidence type="ECO:0000313" key="2">
    <source>
        <dbReference type="Proteomes" id="UP001165308"/>
    </source>
</evidence>
<feature type="non-terminal residue" evidence="1">
    <location>
        <position position="1"/>
    </location>
</feature>
<comment type="caution">
    <text evidence="1">The sequence shown here is derived from an EMBL/GenBank/DDBJ whole genome shotgun (WGS) entry which is preliminary data.</text>
</comment>
<reference evidence="1" key="1">
    <citation type="submission" date="2022-05" db="EMBL/GenBank/DDBJ databases">
        <title>Halomonas geminus sp. nov. and Halomonas llamarensis sp. nov. isolated from high-altitude salars of the Atacama Desert.</title>
        <authorList>
            <person name="Hintersatz C."/>
            <person name="Rojas L.A."/>
            <person name="Wei T.-S."/>
            <person name="Kutschke S."/>
            <person name="Lehmann F."/>
            <person name="Jain R."/>
            <person name="Pollmann K."/>
        </authorList>
    </citation>
    <scope>NUCLEOTIDE SEQUENCE</scope>
    <source>
        <strain evidence="1">ATCHA</strain>
    </source>
</reference>
<keyword evidence="2" id="KW-1185">Reference proteome</keyword>
<dbReference type="Proteomes" id="UP001165308">
    <property type="component" value="Unassembled WGS sequence"/>
</dbReference>